<proteinExistence type="predicted"/>
<evidence type="ECO:0000313" key="2">
    <source>
        <dbReference type="EMBL" id="KAK0040735.1"/>
    </source>
</evidence>
<evidence type="ECO:0000256" key="1">
    <source>
        <dbReference type="SAM" id="MobiDB-lite"/>
    </source>
</evidence>
<dbReference type="CDD" id="cd22961">
    <property type="entry name" value="DD_TEX55-like"/>
    <property type="match status" value="1"/>
</dbReference>
<dbReference type="EMBL" id="JASAOG010000308">
    <property type="protein sequence ID" value="KAK0040735.1"/>
    <property type="molecule type" value="Genomic_DNA"/>
</dbReference>
<evidence type="ECO:0000313" key="3">
    <source>
        <dbReference type="Proteomes" id="UP001233172"/>
    </source>
</evidence>
<dbReference type="AlphaFoldDB" id="A0AAD8AQY1"/>
<comment type="caution">
    <text evidence="2">The sequence shown here is derived from an EMBL/GenBank/DDBJ whole genome shotgun (WGS) entry which is preliminary data.</text>
</comment>
<feature type="compositionally biased region" description="Basic residues" evidence="1">
    <location>
        <begin position="218"/>
        <end position="230"/>
    </location>
</feature>
<feature type="compositionally biased region" description="Polar residues" evidence="1">
    <location>
        <begin position="238"/>
        <end position="249"/>
    </location>
</feature>
<name>A0AAD8AQY1_BIOPF</name>
<keyword evidence="3" id="KW-1185">Reference proteome</keyword>
<protein>
    <submittedName>
        <fullName evidence="2">Uncharacterized protein</fullName>
    </submittedName>
</protein>
<reference evidence="2" key="2">
    <citation type="submission" date="2023-04" db="EMBL/GenBank/DDBJ databases">
        <authorList>
            <person name="Bu L."/>
            <person name="Lu L."/>
            <person name="Laidemitt M.R."/>
            <person name="Zhang S.M."/>
            <person name="Mutuku M."/>
            <person name="Mkoji G."/>
            <person name="Steinauer M."/>
            <person name="Loker E.S."/>
        </authorList>
    </citation>
    <scope>NUCLEOTIDE SEQUENCE</scope>
    <source>
        <strain evidence="2">KasaAsao</strain>
        <tissue evidence="2">Whole Snail</tissue>
    </source>
</reference>
<accession>A0AAD8AQY1</accession>
<dbReference type="Proteomes" id="UP001233172">
    <property type="component" value="Unassembled WGS sequence"/>
</dbReference>
<reference evidence="2" key="1">
    <citation type="journal article" date="2023" name="PLoS Negl. Trop. Dis.">
        <title>A genome sequence for Biomphalaria pfeifferi, the major vector snail for the human-infecting parasite Schistosoma mansoni.</title>
        <authorList>
            <person name="Bu L."/>
            <person name="Lu L."/>
            <person name="Laidemitt M.R."/>
            <person name="Zhang S.M."/>
            <person name="Mutuku M."/>
            <person name="Mkoji G."/>
            <person name="Steinauer M."/>
            <person name="Loker E.S."/>
        </authorList>
    </citation>
    <scope>NUCLEOTIDE SEQUENCE</scope>
    <source>
        <strain evidence="2">KasaAsao</strain>
    </source>
</reference>
<feature type="region of interest" description="Disordered" evidence="1">
    <location>
        <begin position="209"/>
        <end position="249"/>
    </location>
</feature>
<organism evidence="2 3">
    <name type="scientific">Biomphalaria pfeifferi</name>
    <name type="common">Bloodfluke planorb</name>
    <name type="synonym">Freshwater snail</name>
    <dbReference type="NCBI Taxonomy" id="112525"/>
    <lineage>
        <taxon>Eukaryota</taxon>
        <taxon>Metazoa</taxon>
        <taxon>Spiralia</taxon>
        <taxon>Lophotrochozoa</taxon>
        <taxon>Mollusca</taxon>
        <taxon>Gastropoda</taxon>
        <taxon>Heterobranchia</taxon>
        <taxon>Euthyneura</taxon>
        <taxon>Panpulmonata</taxon>
        <taxon>Hygrophila</taxon>
        <taxon>Lymnaeoidea</taxon>
        <taxon>Planorbidae</taxon>
        <taxon>Biomphalaria</taxon>
    </lineage>
</organism>
<sequence>MSKRYRKIEIFDKSSSKDLVSAKHNYRKVYIAKETEVEDLSEQVILSPATSDILTTLEDESKASELKRKKESLKKSTIAFPNLVESLALVKRWQRPSKTKTGTLKKGEKKSSKEGLDGDVFITDTDSKGEIILRLTYGGSDRGPDTLANLVRKAVRNGALGSYFRELAFDTPEDLMEWQKKLLEAQKNGDNLPIDELLSLINDRRSRGAGKLPAVGRKSSRSYSKRRGSRGYKEVTGSPLSTVSPSDSDYVSRYGVDDEQYQETLTKRNQMDLGATQRGHSIFTGAKRFLLPEIPGNDYDRTRFDGWDFGTKLGRGSMGVLPELPQRASQHLERKPPNVPLEKMTPVSKRKDETCQEYLMNNAIYELFEFLTFVITLERPEKPIDFMIELVRSIKRLADIRDTTSLKMSEVEDYINTFERNPA</sequence>
<feature type="region of interest" description="Disordered" evidence="1">
    <location>
        <begin position="328"/>
        <end position="347"/>
    </location>
</feature>
<gene>
    <name evidence="2" type="ORF">Bpfe_029828</name>
</gene>